<evidence type="ECO:0000256" key="3">
    <source>
        <dbReference type="ARBA" id="ARBA00022475"/>
    </source>
</evidence>
<name>A0ABW8J2H1_9GAMM</name>
<dbReference type="InterPro" id="IPR007341">
    <property type="entry name" value="Transgly_assoc"/>
</dbReference>
<comment type="subcellular location">
    <subcellularLocation>
        <location evidence="1">Cell membrane</location>
        <topology evidence="1">Multi-pass membrane protein</topology>
    </subcellularLocation>
</comment>
<sequence length="84" mass="9114">MFSIIWYIIVGFFVGLIARWIVPGAAHYGFIMTTVVGIVGSIVGGFIATLFNKPAPGSKFHTAGFLMSIVGAVILLFLMRLIEH</sequence>
<dbReference type="RefSeq" id="WP_284395564.1">
    <property type="nucleotide sequence ID" value="NZ_BSNQ01000003.1"/>
</dbReference>
<organism evidence="8 9">
    <name type="scientific">Dyella lipolytica</name>
    <dbReference type="NCBI Taxonomy" id="1867835"/>
    <lineage>
        <taxon>Bacteria</taxon>
        <taxon>Pseudomonadati</taxon>
        <taxon>Pseudomonadota</taxon>
        <taxon>Gammaproteobacteria</taxon>
        <taxon>Lysobacterales</taxon>
        <taxon>Rhodanobacteraceae</taxon>
        <taxon>Dyella</taxon>
    </lineage>
</organism>
<evidence type="ECO:0000256" key="7">
    <source>
        <dbReference type="SAM" id="Phobius"/>
    </source>
</evidence>
<feature type="transmembrane region" description="Helical" evidence="7">
    <location>
        <begin position="5"/>
        <end position="22"/>
    </location>
</feature>
<keyword evidence="4 7" id="KW-0812">Transmembrane</keyword>
<dbReference type="PANTHER" id="PTHR33884">
    <property type="entry name" value="UPF0410 PROTEIN YMGE"/>
    <property type="match status" value="1"/>
</dbReference>
<protein>
    <submittedName>
        <fullName evidence="8">GlsB/YeaQ/YmgE family stress response membrane protein</fullName>
    </submittedName>
</protein>
<evidence type="ECO:0000256" key="5">
    <source>
        <dbReference type="ARBA" id="ARBA00022989"/>
    </source>
</evidence>
<feature type="transmembrane region" description="Helical" evidence="7">
    <location>
        <begin position="28"/>
        <end position="51"/>
    </location>
</feature>
<dbReference type="PANTHER" id="PTHR33884:SF3">
    <property type="entry name" value="UPF0410 PROTEIN YMGE"/>
    <property type="match status" value="1"/>
</dbReference>
<keyword evidence="3" id="KW-1003">Cell membrane</keyword>
<keyword evidence="6 7" id="KW-0472">Membrane</keyword>
<evidence type="ECO:0000256" key="1">
    <source>
        <dbReference type="ARBA" id="ARBA00004651"/>
    </source>
</evidence>
<evidence type="ECO:0000256" key="2">
    <source>
        <dbReference type="ARBA" id="ARBA00011006"/>
    </source>
</evidence>
<dbReference type="Pfam" id="PF04226">
    <property type="entry name" value="Transgly_assoc"/>
    <property type="match status" value="1"/>
</dbReference>
<evidence type="ECO:0000256" key="4">
    <source>
        <dbReference type="ARBA" id="ARBA00022692"/>
    </source>
</evidence>
<evidence type="ECO:0000256" key="6">
    <source>
        <dbReference type="ARBA" id="ARBA00023136"/>
    </source>
</evidence>
<keyword evidence="5 7" id="KW-1133">Transmembrane helix</keyword>
<dbReference type="Proteomes" id="UP001620405">
    <property type="component" value="Unassembled WGS sequence"/>
</dbReference>
<feature type="transmembrane region" description="Helical" evidence="7">
    <location>
        <begin position="63"/>
        <end position="82"/>
    </location>
</feature>
<comment type="caution">
    <text evidence="8">The sequence shown here is derived from an EMBL/GenBank/DDBJ whole genome shotgun (WGS) entry which is preliminary data.</text>
</comment>
<gene>
    <name evidence="8" type="ORF">ISP13_17415</name>
</gene>
<dbReference type="EMBL" id="JADIKG010000013">
    <property type="protein sequence ID" value="MFK2875309.1"/>
    <property type="molecule type" value="Genomic_DNA"/>
</dbReference>
<evidence type="ECO:0000313" key="9">
    <source>
        <dbReference type="Proteomes" id="UP001620405"/>
    </source>
</evidence>
<proteinExistence type="inferred from homology"/>
<reference evidence="8 9" key="1">
    <citation type="submission" date="2020-10" db="EMBL/GenBank/DDBJ databases">
        <title>Phylogeny of dyella-like bacteria.</title>
        <authorList>
            <person name="Fu J."/>
        </authorList>
    </citation>
    <scope>NUCLEOTIDE SEQUENCE [LARGE SCALE GENOMIC DNA]</scope>
    <source>
        <strain evidence="8 9">DHOB07</strain>
    </source>
</reference>
<comment type="similarity">
    <text evidence="2">Belongs to the UPF0410 family.</text>
</comment>
<keyword evidence="9" id="KW-1185">Reference proteome</keyword>
<accession>A0ABW8J2H1</accession>
<evidence type="ECO:0000313" key="8">
    <source>
        <dbReference type="EMBL" id="MFK2875309.1"/>
    </source>
</evidence>